<keyword evidence="5" id="KW-1185">Reference proteome</keyword>
<evidence type="ECO:0000313" key="5">
    <source>
        <dbReference type="Proteomes" id="UP000027192"/>
    </source>
</evidence>
<sequence>MKHFQPATGLRNAHLQTILPRLIRRQALFEPLTERIQTPDDDFLDLVWTAPPEQHPAHMPIMILFHGLEGSFQSPYAHSLLFAARQQGWLGVMMHFRGCSGEINRQARSYHSGETSDARFFIRQLRERFPHHPLLAVGVSLGGNMLVNYLAETGTASGLTAAQIISPPLDLSACSSRIEQGFSRVYQRYLLGSMKKNMLKKMAALPELLPFQAEQINGIASLRQFDDTVTAPLHGFSDAADYYQRCSGLGKLAQVQTPLRVIHAADDPFMTEAVIPTQPLPSHIDYHLTRYGGHVGFISGSWREPQFWLDHTVPAWFRKKLEG</sequence>
<dbReference type="GO" id="GO:0047372">
    <property type="term" value="F:monoacylglycerol lipase activity"/>
    <property type="evidence" value="ECO:0007669"/>
    <property type="project" value="TreeGrafter"/>
</dbReference>
<evidence type="ECO:0000256" key="1">
    <source>
        <dbReference type="ARBA" id="ARBA00010884"/>
    </source>
</evidence>
<organism evidence="4 5">
    <name type="scientific">Photobacterium galatheae</name>
    <dbReference type="NCBI Taxonomy" id="1654360"/>
    <lineage>
        <taxon>Bacteria</taxon>
        <taxon>Pseudomonadati</taxon>
        <taxon>Pseudomonadota</taxon>
        <taxon>Gammaproteobacteria</taxon>
        <taxon>Vibrionales</taxon>
        <taxon>Vibrionaceae</taxon>
        <taxon>Photobacterium</taxon>
    </lineage>
</organism>
<dbReference type="InterPro" id="IPR029058">
    <property type="entry name" value="AB_hydrolase_fold"/>
</dbReference>
<feature type="domain" description="AB hydrolase-1" evidence="3">
    <location>
        <begin position="60"/>
        <end position="299"/>
    </location>
</feature>
<dbReference type="Gene3D" id="3.40.50.1820">
    <property type="entry name" value="alpha/beta hydrolase"/>
    <property type="match status" value="1"/>
</dbReference>
<dbReference type="PANTHER" id="PTHR10794:SF94">
    <property type="entry name" value="ESTERASE YHET-RELATED"/>
    <property type="match status" value="1"/>
</dbReference>
<feature type="active site" description="Charge relay system" evidence="2">
    <location>
        <position position="294"/>
    </location>
</feature>
<keyword evidence="4" id="KW-0378">Hydrolase</keyword>
<dbReference type="GO" id="GO:0034338">
    <property type="term" value="F:short-chain carboxylesterase activity"/>
    <property type="evidence" value="ECO:0007669"/>
    <property type="project" value="TreeGrafter"/>
</dbReference>
<dbReference type="FunFam" id="3.40.50.1820:FF:000080">
    <property type="entry name" value="Alpha/beta hydrolase"/>
    <property type="match status" value="1"/>
</dbReference>
<dbReference type="Pfam" id="PF00561">
    <property type="entry name" value="Abhydrolase_1"/>
    <property type="match status" value="1"/>
</dbReference>
<reference evidence="4 5" key="1">
    <citation type="submission" date="2014-04" db="EMBL/GenBank/DDBJ databases">
        <title>Draft genome sequence of Photobacterium halotolerans S2753: a solonamide, ngercheumicin and holomycin producer.</title>
        <authorList>
            <person name="Machado H.R."/>
            <person name="Gram L."/>
        </authorList>
    </citation>
    <scope>NUCLEOTIDE SEQUENCE [LARGE SCALE GENOMIC DNA]</scope>
    <source>
        <strain evidence="4 5">S2753</strain>
    </source>
</reference>
<feature type="active site" description="Charge relay system" evidence="2">
    <location>
        <position position="140"/>
    </location>
</feature>
<dbReference type="NCBIfam" id="NF008218">
    <property type="entry name" value="PRK10985.1"/>
    <property type="match status" value="1"/>
</dbReference>
<dbReference type="InterPro" id="IPR012020">
    <property type="entry name" value="ABHD4"/>
</dbReference>
<dbReference type="OrthoDB" id="332676at2"/>
<name>A0A066RSB0_9GAMM</name>
<dbReference type="Proteomes" id="UP000027192">
    <property type="component" value="Unassembled WGS sequence"/>
</dbReference>
<dbReference type="InterPro" id="IPR050960">
    <property type="entry name" value="AB_hydrolase_4_sf"/>
</dbReference>
<comment type="caution">
    <text evidence="4">The sequence shown here is derived from an EMBL/GenBank/DDBJ whole genome shotgun (WGS) entry which is preliminary data.</text>
</comment>
<protein>
    <submittedName>
        <fullName evidence="4">Hydrolase</fullName>
    </submittedName>
</protein>
<gene>
    <name evidence="4" type="ORF">EA58_15840</name>
</gene>
<proteinExistence type="inferred from homology"/>
<dbReference type="SUPFAM" id="SSF53474">
    <property type="entry name" value="alpha/beta-Hydrolases"/>
    <property type="match status" value="1"/>
</dbReference>
<dbReference type="PIRSF" id="PIRSF005211">
    <property type="entry name" value="Ab_hydro_YheT"/>
    <property type="match status" value="1"/>
</dbReference>
<dbReference type="STRING" id="1654360.EA58_15840"/>
<dbReference type="RefSeq" id="WP_036754572.1">
    <property type="nucleotide sequence ID" value="NZ_JAGSGC010000013.1"/>
</dbReference>
<accession>A0A066RSB0</accession>
<evidence type="ECO:0000313" key="4">
    <source>
        <dbReference type="EMBL" id="KDM90582.1"/>
    </source>
</evidence>
<evidence type="ECO:0000256" key="2">
    <source>
        <dbReference type="PIRSR" id="PIRSR005211-1"/>
    </source>
</evidence>
<dbReference type="InterPro" id="IPR000073">
    <property type="entry name" value="AB_hydrolase_1"/>
</dbReference>
<comment type="similarity">
    <text evidence="1">Belongs to the AB hydrolase superfamily. AB hydrolase 4 family.</text>
</comment>
<evidence type="ECO:0000259" key="3">
    <source>
        <dbReference type="Pfam" id="PF00561"/>
    </source>
</evidence>
<feature type="active site" description="Charge relay system" evidence="2">
    <location>
        <position position="267"/>
    </location>
</feature>
<dbReference type="PANTHER" id="PTHR10794">
    <property type="entry name" value="ABHYDROLASE DOMAIN-CONTAINING PROTEIN"/>
    <property type="match status" value="1"/>
</dbReference>
<dbReference type="EMBL" id="JMIB01000030">
    <property type="protein sequence ID" value="KDM90582.1"/>
    <property type="molecule type" value="Genomic_DNA"/>
</dbReference>
<dbReference type="AlphaFoldDB" id="A0A066RSB0"/>